<dbReference type="EMBL" id="JAGMUX010000019">
    <property type="protein sequence ID" value="KAH7232307.1"/>
    <property type="molecule type" value="Genomic_DNA"/>
</dbReference>
<protein>
    <submittedName>
        <fullName evidence="2">Uncharacterized protein</fullName>
    </submittedName>
</protein>
<accession>A0A9P9G5C6</accession>
<dbReference type="AlphaFoldDB" id="A0A9P9G5C6"/>
<sequence length="205" mass="23030">MASQKALAGDGSPTFPSSSSQRTLCNDLPEDLIEYHRRYSKVKAKDIIPAVSSFSLDPACYEANQGRLQQLFRKFDFYPVAGKIVIWMSSLRHSQFARRVEGNIERRLEVFYDALPGRFTAQGDSNLKLKDESELQPDGSFWYCGDDGYGNWPSLVIEVANSQSSESLISKAKKLLTMTRGHVKTVVCFNIQYDKRPSQASTVSV</sequence>
<dbReference type="RefSeq" id="XP_046043967.1">
    <property type="nucleotide sequence ID" value="XM_046200191.1"/>
</dbReference>
<dbReference type="Proteomes" id="UP000720189">
    <property type="component" value="Unassembled WGS sequence"/>
</dbReference>
<comment type="caution">
    <text evidence="2">The sequence shown here is derived from an EMBL/GenBank/DDBJ whole genome shotgun (WGS) entry which is preliminary data.</text>
</comment>
<evidence type="ECO:0000256" key="1">
    <source>
        <dbReference type="SAM" id="MobiDB-lite"/>
    </source>
</evidence>
<feature type="region of interest" description="Disordered" evidence="1">
    <location>
        <begin position="1"/>
        <end position="23"/>
    </location>
</feature>
<name>A0A9P9G5C6_FUSRE</name>
<keyword evidence="3" id="KW-1185">Reference proteome</keyword>
<evidence type="ECO:0000313" key="2">
    <source>
        <dbReference type="EMBL" id="KAH7232307.1"/>
    </source>
</evidence>
<dbReference type="OrthoDB" id="5097158at2759"/>
<feature type="compositionally biased region" description="Polar residues" evidence="1">
    <location>
        <begin position="14"/>
        <end position="23"/>
    </location>
</feature>
<proteinExistence type="predicted"/>
<reference evidence="2" key="1">
    <citation type="journal article" date="2021" name="Nat. Commun.">
        <title>Genetic determinants of endophytism in the Arabidopsis root mycobiome.</title>
        <authorList>
            <person name="Mesny F."/>
            <person name="Miyauchi S."/>
            <person name="Thiergart T."/>
            <person name="Pickel B."/>
            <person name="Atanasova L."/>
            <person name="Karlsson M."/>
            <person name="Huettel B."/>
            <person name="Barry K.W."/>
            <person name="Haridas S."/>
            <person name="Chen C."/>
            <person name="Bauer D."/>
            <person name="Andreopoulos W."/>
            <person name="Pangilinan J."/>
            <person name="LaButti K."/>
            <person name="Riley R."/>
            <person name="Lipzen A."/>
            <person name="Clum A."/>
            <person name="Drula E."/>
            <person name="Henrissat B."/>
            <person name="Kohler A."/>
            <person name="Grigoriev I.V."/>
            <person name="Martin F.M."/>
            <person name="Hacquard S."/>
        </authorList>
    </citation>
    <scope>NUCLEOTIDE SEQUENCE</scope>
    <source>
        <strain evidence="2">MPI-CAGE-AT-0023</strain>
    </source>
</reference>
<organism evidence="2 3">
    <name type="scientific">Fusarium redolens</name>
    <dbReference type="NCBI Taxonomy" id="48865"/>
    <lineage>
        <taxon>Eukaryota</taxon>
        <taxon>Fungi</taxon>
        <taxon>Dikarya</taxon>
        <taxon>Ascomycota</taxon>
        <taxon>Pezizomycotina</taxon>
        <taxon>Sordariomycetes</taxon>
        <taxon>Hypocreomycetidae</taxon>
        <taxon>Hypocreales</taxon>
        <taxon>Nectriaceae</taxon>
        <taxon>Fusarium</taxon>
        <taxon>Fusarium redolens species complex</taxon>
    </lineage>
</organism>
<dbReference type="GeneID" id="70230145"/>
<gene>
    <name evidence="2" type="ORF">BKA55DRAFT_695726</name>
</gene>
<evidence type="ECO:0000313" key="3">
    <source>
        <dbReference type="Proteomes" id="UP000720189"/>
    </source>
</evidence>